<sequence length="272" mass="29983">MVSTDGHVLAYEALQFSMDIMVMFAIVAFMFFKHIREDAEPSRIPNVTCFAIIFLLSLTGAMGLTIRAASGNSFCEDFLSSRPGKCREAGLAIAMSWTSAVIAVAGLLVSWLDKSRGAAEVTGLYVPHRSVRDTELLGRQPASKLANVLPPRIQIPRPIAPHPASRSRVPYHNQGPIQPTPAPAQTLPRYSHIFPPNRVPSSLPSSFPRESNRLSPLMLHRKINGPVGQAPRNQATFMRIDDLRTLPGNGHQAGGKMQRVDEKDLWKQKFLV</sequence>
<evidence type="ECO:0000313" key="1">
    <source>
        <dbReference type="EMBL" id="KAF9647453.1"/>
    </source>
</evidence>
<reference evidence="1" key="1">
    <citation type="submission" date="2019-10" db="EMBL/GenBank/DDBJ databases">
        <authorList>
            <consortium name="DOE Joint Genome Institute"/>
            <person name="Kuo A."/>
            <person name="Miyauchi S."/>
            <person name="Kiss E."/>
            <person name="Drula E."/>
            <person name="Kohler A."/>
            <person name="Sanchez-Garcia M."/>
            <person name="Andreopoulos B."/>
            <person name="Barry K.W."/>
            <person name="Bonito G."/>
            <person name="Buee M."/>
            <person name="Carver A."/>
            <person name="Chen C."/>
            <person name="Cichocki N."/>
            <person name="Clum A."/>
            <person name="Culley D."/>
            <person name="Crous P.W."/>
            <person name="Fauchery L."/>
            <person name="Girlanda M."/>
            <person name="Hayes R."/>
            <person name="Keri Z."/>
            <person name="Labutti K."/>
            <person name="Lipzen A."/>
            <person name="Lombard V."/>
            <person name="Magnuson J."/>
            <person name="Maillard F."/>
            <person name="Morin E."/>
            <person name="Murat C."/>
            <person name="Nolan M."/>
            <person name="Ohm R."/>
            <person name="Pangilinan J."/>
            <person name="Pereira M."/>
            <person name="Perotto S."/>
            <person name="Peter M."/>
            <person name="Riley R."/>
            <person name="Sitrit Y."/>
            <person name="Stielow B."/>
            <person name="Szollosi G."/>
            <person name="Zifcakova L."/>
            <person name="Stursova M."/>
            <person name="Spatafora J.W."/>
            <person name="Tedersoo L."/>
            <person name="Vaario L.-M."/>
            <person name="Yamada A."/>
            <person name="Yan M."/>
            <person name="Wang P."/>
            <person name="Xu J."/>
            <person name="Bruns T."/>
            <person name="Baldrian P."/>
            <person name="Vilgalys R."/>
            <person name="Henrissat B."/>
            <person name="Grigoriev I.V."/>
            <person name="Hibbett D."/>
            <person name="Nagy L.G."/>
            <person name="Martin F.M."/>
        </authorList>
    </citation>
    <scope>NUCLEOTIDE SEQUENCE</scope>
    <source>
        <strain evidence="1">P2</strain>
    </source>
</reference>
<gene>
    <name evidence="1" type="ORF">BDM02DRAFT_3270243</name>
</gene>
<keyword evidence="2" id="KW-1185">Reference proteome</keyword>
<dbReference type="Proteomes" id="UP000886501">
    <property type="component" value="Unassembled WGS sequence"/>
</dbReference>
<reference evidence="1" key="2">
    <citation type="journal article" date="2020" name="Nat. Commun.">
        <title>Large-scale genome sequencing of mycorrhizal fungi provides insights into the early evolution of symbiotic traits.</title>
        <authorList>
            <person name="Miyauchi S."/>
            <person name="Kiss E."/>
            <person name="Kuo A."/>
            <person name="Drula E."/>
            <person name="Kohler A."/>
            <person name="Sanchez-Garcia M."/>
            <person name="Morin E."/>
            <person name="Andreopoulos B."/>
            <person name="Barry K.W."/>
            <person name="Bonito G."/>
            <person name="Buee M."/>
            <person name="Carver A."/>
            <person name="Chen C."/>
            <person name="Cichocki N."/>
            <person name="Clum A."/>
            <person name="Culley D."/>
            <person name="Crous P.W."/>
            <person name="Fauchery L."/>
            <person name="Girlanda M."/>
            <person name="Hayes R.D."/>
            <person name="Keri Z."/>
            <person name="LaButti K."/>
            <person name="Lipzen A."/>
            <person name="Lombard V."/>
            <person name="Magnuson J."/>
            <person name="Maillard F."/>
            <person name="Murat C."/>
            <person name="Nolan M."/>
            <person name="Ohm R.A."/>
            <person name="Pangilinan J."/>
            <person name="Pereira M.F."/>
            <person name="Perotto S."/>
            <person name="Peter M."/>
            <person name="Pfister S."/>
            <person name="Riley R."/>
            <person name="Sitrit Y."/>
            <person name="Stielow J.B."/>
            <person name="Szollosi G."/>
            <person name="Zifcakova L."/>
            <person name="Stursova M."/>
            <person name="Spatafora J.W."/>
            <person name="Tedersoo L."/>
            <person name="Vaario L.M."/>
            <person name="Yamada A."/>
            <person name="Yan M."/>
            <person name="Wang P."/>
            <person name="Xu J."/>
            <person name="Bruns T."/>
            <person name="Baldrian P."/>
            <person name="Vilgalys R."/>
            <person name="Dunand C."/>
            <person name="Henrissat B."/>
            <person name="Grigoriev I.V."/>
            <person name="Hibbett D."/>
            <person name="Nagy L.G."/>
            <person name="Martin F.M."/>
        </authorList>
    </citation>
    <scope>NUCLEOTIDE SEQUENCE</scope>
    <source>
        <strain evidence="1">P2</strain>
    </source>
</reference>
<comment type="caution">
    <text evidence="1">The sequence shown here is derived from an EMBL/GenBank/DDBJ whole genome shotgun (WGS) entry which is preliminary data.</text>
</comment>
<name>A0ACB6ZDN4_THEGA</name>
<evidence type="ECO:0000313" key="2">
    <source>
        <dbReference type="Proteomes" id="UP000886501"/>
    </source>
</evidence>
<protein>
    <submittedName>
        <fullName evidence="1">Uncharacterized protein</fullName>
    </submittedName>
</protein>
<organism evidence="1 2">
    <name type="scientific">Thelephora ganbajun</name>
    <name type="common">Ganba fungus</name>
    <dbReference type="NCBI Taxonomy" id="370292"/>
    <lineage>
        <taxon>Eukaryota</taxon>
        <taxon>Fungi</taxon>
        <taxon>Dikarya</taxon>
        <taxon>Basidiomycota</taxon>
        <taxon>Agaricomycotina</taxon>
        <taxon>Agaricomycetes</taxon>
        <taxon>Thelephorales</taxon>
        <taxon>Thelephoraceae</taxon>
        <taxon>Thelephora</taxon>
    </lineage>
</organism>
<proteinExistence type="predicted"/>
<dbReference type="EMBL" id="MU118033">
    <property type="protein sequence ID" value="KAF9647453.1"/>
    <property type="molecule type" value="Genomic_DNA"/>
</dbReference>
<accession>A0ACB6ZDN4</accession>